<sequence>MKKSKFPIVNEFSKFATNMILQDSYNTQNYINSDVSFEKSKRMEFSFSNDWSFDLKLTQLNRYKQKPQLQPENMEQFVRTFSSESSKMQKVNNSPARKRLRRSYINNDIEFENDISFEVIGVSKELVCNLSNVSGVINLSKEFD</sequence>
<dbReference type="AlphaFoldDB" id="A0AA86UAA2"/>
<comment type="caution">
    <text evidence="1">The sequence shown here is derived from an EMBL/GenBank/DDBJ whole genome shotgun (WGS) entry which is preliminary data.</text>
</comment>
<dbReference type="Proteomes" id="UP001642409">
    <property type="component" value="Unassembled WGS sequence"/>
</dbReference>
<proteinExistence type="predicted"/>
<name>A0AA86UAA2_9EUKA</name>
<keyword evidence="3" id="KW-1185">Reference proteome</keyword>
<reference evidence="1" key="1">
    <citation type="submission" date="2023-06" db="EMBL/GenBank/DDBJ databases">
        <authorList>
            <person name="Kurt Z."/>
        </authorList>
    </citation>
    <scope>NUCLEOTIDE SEQUENCE</scope>
</reference>
<dbReference type="EMBL" id="CATOUU010000735">
    <property type="protein sequence ID" value="CAI9944861.1"/>
    <property type="molecule type" value="Genomic_DNA"/>
</dbReference>
<organism evidence="1">
    <name type="scientific">Hexamita inflata</name>
    <dbReference type="NCBI Taxonomy" id="28002"/>
    <lineage>
        <taxon>Eukaryota</taxon>
        <taxon>Metamonada</taxon>
        <taxon>Diplomonadida</taxon>
        <taxon>Hexamitidae</taxon>
        <taxon>Hexamitinae</taxon>
        <taxon>Hexamita</taxon>
    </lineage>
</organism>
<gene>
    <name evidence="1" type="ORF">HINF_LOCUS32506</name>
    <name evidence="2" type="ORF">HINF_LOCUS43586</name>
</gene>
<protein>
    <submittedName>
        <fullName evidence="2">Hypothetical_protein</fullName>
    </submittedName>
</protein>
<evidence type="ECO:0000313" key="2">
    <source>
        <dbReference type="EMBL" id="CAL6049814.1"/>
    </source>
</evidence>
<accession>A0AA86UAA2</accession>
<evidence type="ECO:0000313" key="3">
    <source>
        <dbReference type="Proteomes" id="UP001642409"/>
    </source>
</evidence>
<reference evidence="2 3" key="2">
    <citation type="submission" date="2024-07" db="EMBL/GenBank/DDBJ databases">
        <authorList>
            <person name="Akdeniz Z."/>
        </authorList>
    </citation>
    <scope>NUCLEOTIDE SEQUENCE [LARGE SCALE GENOMIC DNA]</scope>
</reference>
<dbReference type="EMBL" id="CAXDID020000182">
    <property type="protein sequence ID" value="CAL6049814.1"/>
    <property type="molecule type" value="Genomic_DNA"/>
</dbReference>
<evidence type="ECO:0000313" key="1">
    <source>
        <dbReference type="EMBL" id="CAI9944861.1"/>
    </source>
</evidence>